<dbReference type="SMART" id="SM00360">
    <property type="entry name" value="RRM"/>
    <property type="match status" value="1"/>
</dbReference>
<evidence type="ECO:0000256" key="4">
    <source>
        <dbReference type="ARBA" id="ARBA00022701"/>
    </source>
</evidence>
<dbReference type="Proteomes" id="UP000591131">
    <property type="component" value="Unassembled WGS sequence"/>
</dbReference>
<proteinExistence type="inferred from homology"/>
<name>A0A7J6N034_PERCH</name>
<feature type="coiled-coil region" evidence="8">
    <location>
        <begin position="524"/>
        <end position="559"/>
    </location>
</feature>
<evidence type="ECO:0000256" key="2">
    <source>
        <dbReference type="ARBA" id="ARBA00005678"/>
    </source>
</evidence>
<evidence type="ECO:0000256" key="6">
    <source>
        <dbReference type="ARBA" id="ARBA00023212"/>
    </source>
</evidence>
<dbReference type="GO" id="GO:0003723">
    <property type="term" value="F:RNA binding"/>
    <property type="evidence" value="ECO:0007669"/>
    <property type="project" value="UniProtKB-UniRule"/>
</dbReference>
<dbReference type="Pfam" id="PF07093">
    <property type="entry name" value="SGT1"/>
    <property type="match status" value="1"/>
</dbReference>
<keyword evidence="6" id="KW-0206">Cytoskeleton</keyword>
<comment type="subcellular location">
    <subcellularLocation>
        <location evidence="1">Cytoplasm</location>
        <location evidence="1">Cytoskeleton</location>
    </subcellularLocation>
</comment>
<keyword evidence="4" id="KW-0493">Microtubule</keyword>
<evidence type="ECO:0000259" key="10">
    <source>
        <dbReference type="PROSITE" id="PS50102"/>
    </source>
</evidence>
<dbReference type="AlphaFoldDB" id="A0A7J6N034"/>
<dbReference type="PANTHER" id="PTHR13060">
    <property type="entry name" value="SGT1 PROTEIN HSGT1 SUPPRESSOR OF GCR2"/>
    <property type="match status" value="1"/>
</dbReference>
<dbReference type="GO" id="GO:0005200">
    <property type="term" value="F:structural constituent of cytoskeleton"/>
    <property type="evidence" value="ECO:0007669"/>
    <property type="project" value="InterPro"/>
</dbReference>
<evidence type="ECO:0000256" key="9">
    <source>
        <dbReference type="SAM" id="MobiDB-lite"/>
    </source>
</evidence>
<feature type="region of interest" description="Disordered" evidence="9">
    <location>
        <begin position="1"/>
        <end position="106"/>
    </location>
</feature>
<evidence type="ECO:0000256" key="7">
    <source>
        <dbReference type="PROSITE-ProRule" id="PRU00176"/>
    </source>
</evidence>
<evidence type="ECO:0000256" key="1">
    <source>
        <dbReference type="ARBA" id="ARBA00004245"/>
    </source>
</evidence>
<dbReference type="InterPro" id="IPR012677">
    <property type="entry name" value="Nucleotide-bd_a/b_plait_sf"/>
</dbReference>
<dbReference type="Gene3D" id="3.30.70.330">
    <property type="match status" value="1"/>
</dbReference>
<dbReference type="PANTHER" id="PTHR13060:SF0">
    <property type="entry name" value="PROTEIN ECDYSONELESS HOMOLOG"/>
    <property type="match status" value="1"/>
</dbReference>
<dbReference type="InterPro" id="IPR009072">
    <property type="entry name" value="Histone-fold"/>
</dbReference>
<sequence length="1238" mass="137431">MSTVDKLSMSLDDIVKSSHPPRTPSTGGRQRRSGGKGRGSGRSNRSQPYEVAKPPPESAESAERFARAMGVRPGKGSFNSRRGFRQGGSGREYTNNRESSSGGGGCTIKITNIPDDLTWRDIKTSFGAVGPVEFCNVEESRRGGNQAIITFKDSRDAETAIENYDGGEMNGHSQPSDLLQEALRSGGGNNLDDYVDVKIYIKSTDDSSKWHGLLKGFLYDHTPKGYIWQRDPPRIHILDPMSPYLAYGIHLRMGDALHDEWLLVSLTRRYAEIACQISDVDGDPLLIEAAAALPKWLSPENAGNRVWVDQGMVHICPKGPKEQALEIKPLEAGAALDMVFDEDIETIASPSVQRCIINKLKSAPWTIDQMHVRLLLPAVLAEQLIRNPQIISFLMDYLPPDHLAQRGSSAITESIAKGDLATIRVSMTRLHYASLMGIKGTLRMPSRLAYGGQQIRSRNEENTVMLGRLVSLAAHCAVKANNKDTAHFEEGMGLGDVIQTSEGEPVEFERFAKYDGPSDSDTWLTEAMNEAAKGQDELTSEEQEELRDVTSRLNELMNRASGILGVENSHGEDRGEGFDDDEVDDDMSESGDEDDLEFGDAEMRKYMQELDKELQMTMAPEDTHVDVTDDVAVDREVRRNMMKSMRAEDRLNPGPAKLLLEEARQSKRLDMASASLTPPWKVSNGDAFAVITKITVLGELLKERHSDCSGEFRWTAEDRLHLWGARSSDRHRIEDMAETVSQLDKALSDEVRRATIRRRTESTNTLNKMTEQMANEMLDKLQSRVLGKLEKATKAVEALAMRTTTLERGMLQFRGELPSKLLVDASALQKEIRELGDRMGSERKLWLERDRRLLERLDEIGTGLEHKVANECNVFDQQTSGLDKDVEALRRSGNAGGPDCRITEDEQFRGFLLEEMAKIKNGKERPPPALVCHRVGVHLETRARTQADDDIIAAVNQVCGMSGNPQLGGMSQATPLPDVLTTEQLRALVPGGDEMDDTTIELLKKMGNDILDKILSDAASVAKRRKEDAISLSSLEYALEREWGISIRDESSPFYCGERTHHKDAQQQQQQQQQVSSEGEQTAGDGALYQLVPFVCYERCMTSPLLSLHSDASVQEASSAPEAAASPDDDAADDSAVSVTSVADCDSDASTEPENSNSGEQQERLGRVFEEQERRLERLLRERVQLERACLACLNSDMAHHDREDLLRARDELTDLVRVVVQAHARIRDSMTAAAPTD</sequence>
<feature type="compositionally biased region" description="Acidic residues" evidence="9">
    <location>
        <begin position="578"/>
        <end position="595"/>
    </location>
</feature>
<dbReference type="Pfam" id="PF00076">
    <property type="entry name" value="RRM_1"/>
    <property type="match status" value="1"/>
</dbReference>
<dbReference type="GO" id="GO:0046982">
    <property type="term" value="F:protein heterodimerization activity"/>
    <property type="evidence" value="ECO:0007669"/>
    <property type="project" value="InterPro"/>
</dbReference>
<organism evidence="11 12">
    <name type="scientific">Perkinsus chesapeaki</name>
    <name type="common">Clam parasite</name>
    <name type="synonym">Perkinsus andrewsi</name>
    <dbReference type="NCBI Taxonomy" id="330153"/>
    <lineage>
        <taxon>Eukaryota</taxon>
        <taxon>Sar</taxon>
        <taxon>Alveolata</taxon>
        <taxon>Perkinsozoa</taxon>
        <taxon>Perkinsea</taxon>
        <taxon>Perkinsida</taxon>
        <taxon>Perkinsidae</taxon>
        <taxon>Perkinsus</taxon>
    </lineage>
</organism>
<dbReference type="InterPro" id="IPR010770">
    <property type="entry name" value="Ecd"/>
</dbReference>
<feature type="compositionally biased region" description="Low complexity" evidence="9">
    <location>
        <begin position="1134"/>
        <end position="1144"/>
    </location>
</feature>
<dbReference type="OrthoDB" id="436841at2759"/>
<keyword evidence="12" id="KW-1185">Reference proteome</keyword>
<protein>
    <recommendedName>
        <fullName evidence="10">RRM domain-containing protein</fullName>
    </recommendedName>
</protein>
<comment type="similarity">
    <text evidence="2">Belongs to the SF-assemblin family.</text>
</comment>
<accession>A0A7J6N034</accession>
<gene>
    <name evidence="11" type="ORF">FOL47_004002</name>
</gene>
<dbReference type="GO" id="GO:0005874">
    <property type="term" value="C:microtubule"/>
    <property type="evidence" value="ECO:0007669"/>
    <property type="project" value="UniProtKB-KW"/>
</dbReference>
<feature type="region of interest" description="Disordered" evidence="9">
    <location>
        <begin position="566"/>
        <end position="595"/>
    </location>
</feature>
<dbReference type="CDD" id="cd00590">
    <property type="entry name" value="RRM_SF"/>
    <property type="match status" value="1"/>
</dbReference>
<comment type="caution">
    <text evidence="11">The sequence shown here is derived from an EMBL/GenBank/DDBJ whole genome shotgun (WGS) entry which is preliminary data.</text>
</comment>
<dbReference type="EMBL" id="JAAPAO010000023">
    <property type="protein sequence ID" value="KAF4677004.1"/>
    <property type="molecule type" value="Genomic_DNA"/>
</dbReference>
<dbReference type="InterPro" id="IPR008374">
    <property type="entry name" value="SF_assemblin/giardin_b"/>
</dbReference>
<evidence type="ECO:0000313" key="12">
    <source>
        <dbReference type="Proteomes" id="UP000591131"/>
    </source>
</evidence>
<dbReference type="InterPro" id="IPR000504">
    <property type="entry name" value="RRM_dom"/>
</dbReference>
<dbReference type="Gene3D" id="1.10.20.10">
    <property type="entry name" value="Histone, subunit A"/>
    <property type="match status" value="1"/>
</dbReference>
<keyword evidence="7" id="KW-0694">RNA-binding</keyword>
<feature type="region of interest" description="Disordered" evidence="9">
    <location>
        <begin position="1054"/>
        <end position="1081"/>
    </location>
</feature>
<feature type="domain" description="RRM" evidence="10">
    <location>
        <begin position="106"/>
        <end position="181"/>
    </location>
</feature>
<dbReference type="SUPFAM" id="SSF54928">
    <property type="entry name" value="RNA-binding domain, RBD"/>
    <property type="match status" value="1"/>
</dbReference>
<dbReference type="Pfam" id="PF06705">
    <property type="entry name" value="SF-assemblin"/>
    <property type="match status" value="1"/>
</dbReference>
<evidence type="ECO:0000256" key="3">
    <source>
        <dbReference type="ARBA" id="ARBA00022490"/>
    </source>
</evidence>
<evidence type="ECO:0000313" key="11">
    <source>
        <dbReference type="EMBL" id="KAF4677004.1"/>
    </source>
</evidence>
<evidence type="ECO:0000256" key="5">
    <source>
        <dbReference type="ARBA" id="ARBA00023054"/>
    </source>
</evidence>
<dbReference type="GO" id="GO:0005634">
    <property type="term" value="C:nucleus"/>
    <property type="evidence" value="ECO:0007669"/>
    <property type="project" value="TreeGrafter"/>
</dbReference>
<dbReference type="InterPro" id="IPR035979">
    <property type="entry name" value="RBD_domain_sf"/>
</dbReference>
<evidence type="ECO:0000256" key="8">
    <source>
        <dbReference type="SAM" id="Coils"/>
    </source>
</evidence>
<feature type="compositionally biased region" description="Low complexity" evidence="9">
    <location>
        <begin position="1117"/>
        <end position="1126"/>
    </location>
</feature>
<feature type="region of interest" description="Disordered" evidence="9">
    <location>
        <begin position="1117"/>
        <end position="1167"/>
    </location>
</feature>
<keyword evidence="3" id="KW-0963">Cytoplasm</keyword>
<keyword evidence="5 8" id="KW-0175">Coiled coil</keyword>
<reference evidence="11 12" key="1">
    <citation type="submission" date="2020-04" db="EMBL/GenBank/DDBJ databases">
        <title>Perkinsus chesapeaki whole genome sequence.</title>
        <authorList>
            <person name="Bogema D.R."/>
        </authorList>
    </citation>
    <scope>NUCLEOTIDE SEQUENCE [LARGE SCALE GENOMIC DNA]</scope>
    <source>
        <strain evidence="11">ATCC PRA-425</strain>
    </source>
</reference>
<dbReference type="PROSITE" id="PS50102">
    <property type="entry name" value="RRM"/>
    <property type="match status" value="1"/>
</dbReference>